<dbReference type="EMBL" id="GBXM01049009">
    <property type="protein sequence ID" value="JAH59568.1"/>
    <property type="molecule type" value="Transcribed_RNA"/>
</dbReference>
<accession>A0A0E9U3M1</accession>
<sequence>MAGIFRNVLRGVVGYNLCIKCMQN</sequence>
<proteinExistence type="predicted"/>
<dbReference type="AlphaFoldDB" id="A0A0E9U3M1"/>
<organism evidence="1">
    <name type="scientific">Anguilla anguilla</name>
    <name type="common">European freshwater eel</name>
    <name type="synonym">Muraena anguilla</name>
    <dbReference type="NCBI Taxonomy" id="7936"/>
    <lineage>
        <taxon>Eukaryota</taxon>
        <taxon>Metazoa</taxon>
        <taxon>Chordata</taxon>
        <taxon>Craniata</taxon>
        <taxon>Vertebrata</taxon>
        <taxon>Euteleostomi</taxon>
        <taxon>Actinopterygii</taxon>
        <taxon>Neopterygii</taxon>
        <taxon>Teleostei</taxon>
        <taxon>Anguilliformes</taxon>
        <taxon>Anguillidae</taxon>
        <taxon>Anguilla</taxon>
    </lineage>
</organism>
<reference evidence="1" key="1">
    <citation type="submission" date="2014-11" db="EMBL/GenBank/DDBJ databases">
        <authorList>
            <person name="Amaro Gonzalez C."/>
        </authorList>
    </citation>
    <scope>NUCLEOTIDE SEQUENCE</scope>
</reference>
<evidence type="ECO:0000313" key="1">
    <source>
        <dbReference type="EMBL" id="JAH59568.1"/>
    </source>
</evidence>
<protein>
    <submittedName>
        <fullName evidence="1">Uncharacterized protein</fullName>
    </submittedName>
</protein>
<name>A0A0E9U3M1_ANGAN</name>
<reference evidence="1" key="2">
    <citation type="journal article" date="2015" name="Fish Shellfish Immunol.">
        <title>Early steps in the European eel (Anguilla anguilla)-Vibrio vulnificus interaction in the gills: Role of the RtxA13 toxin.</title>
        <authorList>
            <person name="Callol A."/>
            <person name="Pajuelo D."/>
            <person name="Ebbesson L."/>
            <person name="Teles M."/>
            <person name="MacKenzie S."/>
            <person name="Amaro C."/>
        </authorList>
    </citation>
    <scope>NUCLEOTIDE SEQUENCE</scope>
</reference>